<evidence type="ECO:0000256" key="3">
    <source>
        <dbReference type="ARBA" id="ARBA00022692"/>
    </source>
</evidence>
<dbReference type="InterPro" id="IPR054549">
    <property type="entry name" value="UVB_sens_RUS_dom"/>
</dbReference>
<sequence>MEFVEKDETGRVNTTRIANHQISRISREESKKNSNQPPGTRRAVEVLSKVFLPVGYPRSVSPDYLSSLAGLLSSRATLEGYGVGNASASATNALLLSISQDMFGRLTTIIGAYYLGSSLFPEAKTYRFLADILNDAAIILDTISPMLALFFPFRLLSTSRLPFQIYTLCISASLRSLCGIAAGGSKTAITMHFATPLEGSGDVGDLNAKDSSKETVLGLLGMLLGTVVVPYLTTTWSTYTMLFLLVILHLLINYFCVRGVTLRTLNRQRASLAWAGFHRSSSDVKSAQVPSPSEIMRHERLFSPPDFIWSSRGSRAVGRCTIGSSIGSVFDKASASLLPPSRLLESFKHEPFVVWFDPRSLLSSRGPNNSESKSRPALHVKAFPHLHVFLKEGHASSDQLKAWLISCEVALLVAQLRNERNERGATGEEVELLFVQVEGRGARDTLNAVELILKAQATVEKFFPTFVENMLKAKWCADTSTQSQGSEGDGNEKRSSQPCLVAALMTRPPQGVIVDIIQDKKAQ</sequence>
<reference evidence="8 9" key="1">
    <citation type="journal article" date="2020" name="ISME J.">
        <title>Uncovering the hidden diversity of litter-decomposition mechanisms in mushroom-forming fungi.</title>
        <authorList>
            <person name="Floudas D."/>
            <person name="Bentzer J."/>
            <person name="Ahren D."/>
            <person name="Johansson T."/>
            <person name="Persson P."/>
            <person name="Tunlid A."/>
        </authorList>
    </citation>
    <scope>NUCLEOTIDE SEQUENCE [LARGE SCALE GENOMIC DNA]</scope>
    <source>
        <strain evidence="8 9">CBS 291.85</strain>
    </source>
</reference>
<dbReference type="InterPro" id="IPR006968">
    <property type="entry name" value="RUS_fam"/>
</dbReference>
<evidence type="ECO:0000256" key="4">
    <source>
        <dbReference type="ARBA" id="ARBA00022989"/>
    </source>
</evidence>
<keyword evidence="5 6" id="KW-0472">Membrane</keyword>
<accession>A0A8H5GSU6</accession>
<comment type="subcellular location">
    <subcellularLocation>
        <location evidence="1">Membrane</location>
    </subcellularLocation>
</comment>
<dbReference type="Pfam" id="PF04884">
    <property type="entry name" value="UVB_sens_prot"/>
    <property type="match status" value="1"/>
</dbReference>
<dbReference type="GO" id="GO:0016020">
    <property type="term" value="C:membrane"/>
    <property type="evidence" value="ECO:0007669"/>
    <property type="project" value="UniProtKB-SubCell"/>
</dbReference>
<evidence type="ECO:0000256" key="5">
    <source>
        <dbReference type="ARBA" id="ARBA00023136"/>
    </source>
</evidence>
<evidence type="ECO:0000256" key="1">
    <source>
        <dbReference type="ARBA" id="ARBA00004370"/>
    </source>
</evidence>
<organism evidence="8 9">
    <name type="scientific">Tetrapyrgos nigripes</name>
    <dbReference type="NCBI Taxonomy" id="182062"/>
    <lineage>
        <taxon>Eukaryota</taxon>
        <taxon>Fungi</taxon>
        <taxon>Dikarya</taxon>
        <taxon>Basidiomycota</taxon>
        <taxon>Agaricomycotina</taxon>
        <taxon>Agaricomycetes</taxon>
        <taxon>Agaricomycetidae</taxon>
        <taxon>Agaricales</taxon>
        <taxon>Marasmiineae</taxon>
        <taxon>Marasmiaceae</taxon>
        <taxon>Tetrapyrgos</taxon>
    </lineage>
</organism>
<name>A0A8H5GSU6_9AGAR</name>
<evidence type="ECO:0000313" key="9">
    <source>
        <dbReference type="Proteomes" id="UP000559256"/>
    </source>
</evidence>
<dbReference type="PANTHER" id="PTHR12770">
    <property type="entry name" value="RUS1 FAMILY PROTEIN C16ORF58"/>
    <property type="match status" value="1"/>
</dbReference>
<comment type="caution">
    <text evidence="8">The sequence shown here is derived from an EMBL/GenBank/DDBJ whole genome shotgun (WGS) entry which is preliminary data.</text>
</comment>
<dbReference type="OrthoDB" id="364779at2759"/>
<evidence type="ECO:0000313" key="8">
    <source>
        <dbReference type="EMBL" id="KAF5370391.1"/>
    </source>
</evidence>
<dbReference type="Proteomes" id="UP000559256">
    <property type="component" value="Unassembled WGS sequence"/>
</dbReference>
<feature type="domain" description="Protein root UVB sensitive/RUS" evidence="7">
    <location>
        <begin position="41"/>
        <end position="279"/>
    </location>
</feature>
<protein>
    <recommendedName>
        <fullName evidence="7">Protein root UVB sensitive/RUS domain-containing protein</fullName>
    </recommendedName>
</protein>
<keyword evidence="9" id="KW-1185">Reference proteome</keyword>
<feature type="transmembrane region" description="Helical" evidence="6">
    <location>
        <begin position="239"/>
        <end position="257"/>
    </location>
</feature>
<comment type="similarity">
    <text evidence="2">Belongs to the RUS1 family.</text>
</comment>
<gene>
    <name evidence="8" type="ORF">D9758_006924</name>
</gene>
<evidence type="ECO:0000259" key="7">
    <source>
        <dbReference type="Pfam" id="PF04884"/>
    </source>
</evidence>
<dbReference type="AlphaFoldDB" id="A0A8H5GSU6"/>
<evidence type="ECO:0000256" key="6">
    <source>
        <dbReference type="SAM" id="Phobius"/>
    </source>
</evidence>
<keyword evidence="3 6" id="KW-0812">Transmembrane</keyword>
<feature type="transmembrane region" description="Helical" evidence="6">
    <location>
        <begin position="216"/>
        <end position="233"/>
    </location>
</feature>
<proteinExistence type="inferred from homology"/>
<keyword evidence="4 6" id="KW-1133">Transmembrane helix</keyword>
<dbReference type="EMBL" id="JAACJM010000011">
    <property type="protein sequence ID" value="KAF5370391.1"/>
    <property type="molecule type" value="Genomic_DNA"/>
</dbReference>
<evidence type="ECO:0000256" key="2">
    <source>
        <dbReference type="ARBA" id="ARBA00007558"/>
    </source>
</evidence>
<dbReference type="PANTHER" id="PTHR12770:SF31">
    <property type="entry name" value="RUS FAMILY MEMBER 1"/>
    <property type="match status" value="1"/>
</dbReference>